<feature type="transmembrane region" description="Helical" evidence="2">
    <location>
        <begin position="115"/>
        <end position="134"/>
    </location>
</feature>
<evidence type="ECO:0000259" key="3">
    <source>
        <dbReference type="Pfam" id="PF03703"/>
    </source>
</evidence>
<keyword evidence="2" id="KW-1133">Transmembrane helix</keyword>
<accession>A0AA41G2T8</accession>
<evidence type="ECO:0000256" key="2">
    <source>
        <dbReference type="SAM" id="Phobius"/>
    </source>
</evidence>
<protein>
    <submittedName>
        <fullName evidence="4">PH domain-containing protein</fullName>
    </submittedName>
</protein>
<feature type="compositionally biased region" description="Polar residues" evidence="1">
    <location>
        <begin position="270"/>
        <end position="280"/>
    </location>
</feature>
<feature type="transmembrane region" description="Helical" evidence="2">
    <location>
        <begin position="43"/>
        <end position="64"/>
    </location>
</feature>
<sequence>MGRGLPAVWGSIFGVPLVAAGVYLYGFAAAYPLVASQPETSPSVGLLTAAFGLFVTGMGAYVHYVAAPEALQLRDGEQVVEDRTPAQRNALAEAVVAVPLLGFGGYLLYFTQRPLYQPTLALAVGLALFSRGLYRYWQNTLTRYVLTNQRVVEEYRFISLLRNEVPLQKVRGVEEHRSAWDSLFGLGNVTVRSGASGGLSVSVDQVYEPAEFADLVRRELTPGQNDDAASGESESQTAETTDGDSSSPGTDAADDPSIPDDTAEAGTDVAGQSDSGASPH</sequence>
<gene>
    <name evidence="4" type="ORF">KTS37_16130</name>
</gene>
<name>A0AA41G2T8_9EURY</name>
<evidence type="ECO:0000256" key="1">
    <source>
        <dbReference type="SAM" id="MobiDB-lite"/>
    </source>
</evidence>
<feature type="domain" description="YdbS-like PH" evidence="3">
    <location>
        <begin position="142"/>
        <end position="213"/>
    </location>
</feature>
<reference evidence="4" key="1">
    <citation type="submission" date="2021-06" db="EMBL/GenBank/DDBJ databases">
        <title>New haloarchaea isolates fom saline soil.</title>
        <authorList>
            <person name="Duran-Viseras A."/>
            <person name="Sanchez-Porro C.S."/>
            <person name="Ventosa A."/>
        </authorList>
    </citation>
    <scope>NUCLEOTIDE SEQUENCE</scope>
    <source>
        <strain evidence="4">JCM 18369</strain>
    </source>
</reference>
<feature type="compositionally biased region" description="Polar residues" evidence="1">
    <location>
        <begin position="232"/>
        <end position="249"/>
    </location>
</feature>
<dbReference type="EMBL" id="JAHQXE010000005">
    <property type="protein sequence ID" value="MBV0903317.1"/>
    <property type="molecule type" value="Genomic_DNA"/>
</dbReference>
<dbReference type="Pfam" id="PF03703">
    <property type="entry name" value="bPH_2"/>
    <property type="match status" value="1"/>
</dbReference>
<proteinExistence type="predicted"/>
<dbReference type="AlphaFoldDB" id="A0AA41G2T8"/>
<evidence type="ECO:0000313" key="5">
    <source>
        <dbReference type="Proteomes" id="UP001166304"/>
    </source>
</evidence>
<feature type="transmembrane region" description="Helical" evidence="2">
    <location>
        <begin position="90"/>
        <end position="109"/>
    </location>
</feature>
<feature type="region of interest" description="Disordered" evidence="1">
    <location>
        <begin position="222"/>
        <end position="280"/>
    </location>
</feature>
<dbReference type="Proteomes" id="UP001166304">
    <property type="component" value="Unassembled WGS sequence"/>
</dbReference>
<keyword evidence="2" id="KW-0472">Membrane</keyword>
<feature type="compositionally biased region" description="Acidic residues" evidence="1">
    <location>
        <begin position="252"/>
        <end position="263"/>
    </location>
</feature>
<feature type="transmembrane region" description="Helical" evidence="2">
    <location>
        <begin position="7"/>
        <end position="31"/>
    </location>
</feature>
<evidence type="ECO:0000313" key="4">
    <source>
        <dbReference type="EMBL" id="MBV0903317.1"/>
    </source>
</evidence>
<keyword evidence="5" id="KW-1185">Reference proteome</keyword>
<dbReference type="InterPro" id="IPR005182">
    <property type="entry name" value="YdbS-like_PH"/>
</dbReference>
<organism evidence="4 5">
    <name type="scientific">Haloarcula salina</name>
    <dbReference type="NCBI Taxonomy" id="1429914"/>
    <lineage>
        <taxon>Archaea</taxon>
        <taxon>Methanobacteriati</taxon>
        <taxon>Methanobacteriota</taxon>
        <taxon>Stenosarchaea group</taxon>
        <taxon>Halobacteria</taxon>
        <taxon>Halobacteriales</taxon>
        <taxon>Haloarculaceae</taxon>
        <taxon>Haloarcula</taxon>
    </lineage>
</organism>
<dbReference type="RefSeq" id="WP_162414053.1">
    <property type="nucleotide sequence ID" value="NZ_JAHQXE010000005.1"/>
</dbReference>
<keyword evidence="2" id="KW-0812">Transmembrane</keyword>
<comment type="caution">
    <text evidence="4">The sequence shown here is derived from an EMBL/GenBank/DDBJ whole genome shotgun (WGS) entry which is preliminary data.</text>
</comment>